<keyword evidence="3" id="KW-1185">Reference proteome</keyword>
<organism evidence="2 3">
    <name type="scientific">Thermogemmatispora aurantia</name>
    <dbReference type="NCBI Taxonomy" id="2045279"/>
    <lineage>
        <taxon>Bacteria</taxon>
        <taxon>Bacillati</taxon>
        <taxon>Chloroflexota</taxon>
        <taxon>Ktedonobacteria</taxon>
        <taxon>Thermogemmatisporales</taxon>
        <taxon>Thermogemmatisporaceae</taxon>
        <taxon>Thermogemmatispora</taxon>
    </lineage>
</organism>
<evidence type="ECO:0000313" key="2">
    <source>
        <dbReference type="EMBL" id="GER83774.1"/>
    </source>
</evidence>
<dbReference type="Proteomes" id="UP000334820">
    <property type="component" value="Unassembled WGS sequence"/>
</dbReference>
<protein>
    <submittedName>
        <fullName evidence="2">Uncharacterized protein</fullName>
    </submittedName>
</protein>
<evidence type="ECO:0000256" key="1">
    <source>
        <dbReference type="SAM" id="MobiDB-lite"/>
    </source>
</evidence>
<feature type="compositionally biased region" description="Basic and acidic residues" evidence="1">
    <location>
        <begin position="117"/>
        <end position="126"/>
    </location>
</feature>
<sequence length="126" mass="14169">MMRSNPSPALVYAAQRAAQRSFFLASALRQYQDLHQLDEQGLAHDLGCAPEDLPRLALCRRPVGTSATFLDDVEQLTRHFQLKDGRLLALLRQVEAMTALQTHMARASQRDSLLQAARDREEEQGP</sequence>
<comment type="caution">
    <text evidence="2">The sequence shown here is derived from an EMBL/GenBank/DDBJ whole genome shotgun (WGS) entry which is preliminary data.</text>
</comment>
<feature type="region of interest" description="Disordered" evidence="1">
    <location>
        <begin position="105"/>
        <end position="126"/>
    </location>
</feature>
<proteinExistence type="predicted"/>
<dbReference type="AlphaFoldDB" id="A0A5J4K574"/>
<dbReference type="EMBL" id="BKZV01000003">
    <property type="protein sequence ID" value="GER83774.1"/>
    <property type="molecule type" value="Genomic_DNA"/>
</dbReference>
<accession>A0A5J4K574</accession>
<evidence type="ECO:0000313" key="3">
    <source>
        <dbReference type="Proteomes" id="UP000334820"/>
    </source>
</evidence>
<name>A0A5J4K574_9CHLR</name>
<reference evidence="2 3" key="1">
    <citation type="journal article" date="2019" name="Int. J. Syst. Evol. Microbiol.">
        <title>Thermogemmatispora aurantia sp. nov. and Thermogemmatispora argillosa sp. nov., within the class Ktedonobacteria, and emended description of the genus Thermogemmatispora.</title>
        <authorList>
            <person name="Zheng Y."/>
            <person name="Wang C.M."/>
            <person name="Sakai Y."/>
            <person name="Abe K."/>
            <person name="Yokota A."/>
            <person name="Yabe S."/>
        </authorList>
    </citation>
    <scope>NUCLEOTIDE SEQUENCE [LARGE SCALE GENOMIC DNA]</scope>
    <source>
        <strain evidence="2 3">A1-2</strain>
    </source>
</reference>
<gene>
    <name evidence="2" type="ORF">KTAU_24110</name>
</gene>